<evidence type="ECO:0000313" key="8">
    <source>
        <dbReference type="EMBL" id="GEM83065.1"/>
    </source>
</evidence>
<dbReference type="HAMAP" id="MF_00182">
    <property type="entry name" value="Formyl_trans"/>
    <property type="match status" value="1"/>
</dbReference>
<evidence type="ECO:0000256" key="3">
    <source>
        <dbReference type="ARBA" id="ARBA00022679"/>
    </source>
</evidence>
<organism evidence="8 9">
    <name type="scientific">Meiothermus hypogaeus NBRC 106114</name>
    <dbReference type="NCBI Taxonomy" id="1227553"/>
    <lineage>
        <taxon>Bacteria</taxon>
        <taxon>Thermotogati</taxon>
        <taxon>Deinococcota</taxon>
        <taxon>Deinococci</taxon>
        <taxon>Thermales</taxon>
        <taxon>Thermaceae</taxon>
        <taxon>Meiothermus</taxon>
    </lineage>
</organism>
<dbReference type="GO" id="GO:0004479">
    <property type="term" value="F:methionyl-tRNA formyltransferase activity"/>
    <property type="evidence" value="ECO:0007669"/>
    <property type="project" value="UniProtKB-UniRule"/>
</dbReference>
<evidence type="ECO:0000256" key="1">
    <source>
        <dbReference type="ARBA" id="ARBA00010699"/>
    </source>
</evidence>
<dbReference type="CDD" id="cd08646">
    <property type="entry name" value="FMT_core_Met-tRNA-FMT_N"/>
    <property type="match status" value="1"/>
</dbReference>
<evidence type="ECO:0000259" key="7">
    <source>
        <dbReference type="Pfam" id="PF02911"/>
    </source>
</evidence>
<sequence>MTSQPLRRRLAFFGSPAWAVPVLEALHRHHEVVLVVTQPDKPAGRGLRLTPCPVAAWAEASGLRVEKPARLRKNPEFLALFQSLGLEVAVTAAYGKILPAELLEVPRFGFLNLHPSDLPKYRGPAPVQWTLINGETETAVCIMQTDVGMDTGPVVARWRTAVEPHETAVELANRLRDKGIELLLDALADLEHLQPTPQPPEGTHAPMLQKDDGKIVWERTALEIYNRHRGVEPWPGSWFEYQGKRVKVTRMSCVEDSANTQMRVPGTVVQMGQGLVVATGEGYIRLLEVQPEGKKPMPAVDWARGARLRPGDRLG</sequence>
<proteinExistence type="inferred from homology"/>
<dbReference type="EMBL" id="BJXL01000030">
    <property type="protein sequence ID" value="GEM83065.1"/>
    <property type="molecule type" value="Genomic_DNA"/>
</dbReference>
<dbReference type="PANTHER" id="PTHR11138:SF5">
    <property type="entry name" value="METHIONYL-TRNA FORMYLTRANSFERASE, MITOCHONDRIAL"/>
    <property type="match status" value="1"/>
</dbReference>
<feature type="domain" description="Formyl transferase N-terminal" evidence="6">
    <location>
        <begin position="9"/>
        <end position="187"/>
    </location>
</feature>
<dbReference type="InterPro" id="IPR002376">
    <property type="entry name" value="Formyl_transf_N"/>
</dbReference>
<dbReference type="RefSeq" id="WP_119341688.1">
    <property type="nucleotide sequence ID" value="NZ_BJXL01000030.1"/>
</dbReference>
<keyword evidence="3 5" id="KW-0808">Transferase</keyword>
<evidence type="ECO:0000259" key="6">
    <source>
        <dbReference type="Pfam" id="PF00551"/>
    </source>
</evidence>
<evidence type="ECO:0000256" key="5">
    <source>
        <dbReference type="HAMAP-Rule" id="MF_00182"/>
    </source>
</evidence>
<dbReference type="InterPro" id="IPR005794">
    <property type="entry name" value="Fmt"/>
</dbReference>
<dbReference type="InterPro" id="IPR036477">
    <property type="entry name" value="Formyl_transf_N_sf"/>
</dbReference>
<dbReference type="InterPro" id="IPR041711">
    <property type="entry name" value="Met-tRNA-FMT_N"/>
</dbReference>
<evidence type="ECO:0000256" key="4">
    <source>
        <dbReference type="ARBA" id="ARBA00022917"/>
    </source>
</evidence>
<reference evidence="8 9" key="1">
    <citation type="submission" date="2019-07" db="EMBL/GenBank/DDBJ databases">
        <title>Whole genome shotgun sequence of Meiothermus hypogaeus NBRC 106114.</title>
        <authorList>
            <person name="Hosoyama A."/>
            <person name="Uohara A."/>
            <person name="Ohji S."/>
            <person name="Ichikawa N."/>
        </authorList>
    </citation>
    <scope>NUCLEOTIDE SEQUENCE [LARGE SCALE GENOMIC DNA]</scope>
    <source>
        <strain evidence="8 9">NBRC 106114</strain>
    </source>
</reference>
<dbReference type="InterPro" id="IPR005793">
    <property type="entry name" value="Formyl_trans_C"/>
</dbReference>
<dbReference type="GO" id="GO:0005829">
    <property type="term" value="C:cytosol"/>
    <property type="evidence" value="ECO:0007669"/>
    <property type="project" value="TreeGrafter"/>
</dbReference>
<comment type="function">
    <text evidence="5">Attaches a formyl group to the free amino group of methionyl-tRNA(fMet). The formyl group appears to play a dual role in the initiator identity of N-formylmethionyl-tRNA by promoting its recognition by IF2 and preventing the misappropriation of this tRNA by the elongation apparatus.</text>
</comment>
<feature type="binding site" evidence="5">
    <location>
        <begin position="116"/>
        <end position="119"/>
    </location>
    <ligand>
        <name>(6S)-5,6,7,8-tetrahydrofolate</name>
        <dbReference type="ChEBI" id="CHEBI:57453"/>
    </ligand>
</feature>
<dbReference type="CDD" id="cd08704">
    <property type="entry name" value="Met_tRNA_FMT_C"/>
    <property type="match status" value="1"/>
</dbReference>
<dbReference type="InterPro" id="IPR044135">
    <property type="entry name" value="Met-tRNA-FMT_C"/>
</dbReference>
<evidence type="ECO:0000313" key="9">
    <source>
        <dbReference type="Proteomes" id="UP000321197"/>
    </source>
</evidence>
<dbReference type="OrthoDB" id="9802815at2"/>
<dbReference type="PANTHER" id="PTHR11138">
    <property type="entry name" value="METHIONYL-TRNA FORMYLTRANSFERASE"/>
    <property type="match status" value="1"/>
</dbReference>
<dbReference type="NCBIfam" id="TIGR00460">
    <property type="entry name" value="fmt"/>
    <property type="match status" value="1"/>
</dbReference>
<comment type="caution">
    <text evidence="8">The sequence shown here is derived from an EMBL/GenBank/DDBJ whole genome shotgun (WGS) entry which is preliminary data.</text>
</comment>
<comment type="catalytic activity">
    <reaction evidence="5">
        <text>L-methionyl-tRNA(fMet) + (6R)-10-formyltetrahydrofolate = N-formyl-L-methionyl-tRNA(fMet) + (6S)-5,6,7,8-tetrahydrofolate + H(+)</text>
        <dbReference type="Rhea" id="RHEA:24380"/>
        <dbReference type="Rhea" id="RHEA-COMP:9952"/>
        <dbReference type="Rhea" id="RHEA-COMP:9953"/>
        <dbReference type="ChEBI" id="CHEBI:15378"/>
        <dbReference type="ChEBI" id="CHEBI:57453"/>
        <dbReference type="ChEBI" id="CHEBI:78530"/>
        <dbReference type="ChEBI" id="CHEBI:78844"/>
        <dbReference type="ChEBI" id="CHEBI:195366"/>
        <dbReference type="EC" id="2.1.2.9"/>
    </reaction>
</comment>
<dbReference type="Pfam" id="PF00551">
    <property type="entry name" value="Formyl_trans_N"/>
    <property type="match status" value="1"/>
</dbReference>
<keyword evidence="4 5" id="KW-0648">Protein biosynthesis</keyword>
<feature type="domain" description="Formyl transferase C-terminal" evidence="7">
    <location>
        <begin position="208"/>
        <end position="306"/>
    </location>
</feature>
<dbReference type="Gene3D" id="3.40.50.12230">
    <property type="match status" value="1"/>
</dbReference>
<dbReference type="SUPFAM" id="SSF53328">
    <property type="entry name" value="Formyltransferase"/>
    <property type="match status" value="1"/>
</dbReference>
<evidence type="ECO:0000256" key="2">
    <source>
        <dbReference type="ARBA" id="ARBA00012261"/>
    </source>
</evidence>
<dbReference type="Proteomes" id="UP000321197">
    <property type="component" value="Unassembled WGS sequence"/>
</dbReference>
<accession>A0A511R0B2</accession>
<protein>
    <recommendedName>
        <fullName evidence="2 5">Methionyl-tRNA formyltransferase</fullName>
        <ecNumber evidence="2 5">2.1.2.9</ecNumber>
    </recommendedName>
</protein>
<dbReference type="SUPFAM" id="SSF50486">
    <property type="entry name" value="FMT C-terminal domain-like"/>
    <property type="match status" value="1"/>
</dbReference>
<dbReference type="InterPro" id="IPR011034">
    <property type="entry name" value="Formyl_transferase-like_C_sf"/>
</dbReference>
<gene>
    <name evidence="5 8" type="primary">fmt</name>
    <name evidence="8" type="ORF">MHY01S_12310</name>
</gene>
<dbReference type="Pfam" id="PF02911">
    <property type="entry name" value="Formyl_trans_C"/>
    <property type="match status" value="1"/>
</dbReference>
<dbReference type="EC" id="2.1.2.9" evidence="2 5"/>
<name>A0A511R0B2_9DEIN</name>
<dbReference type="AlphaFoldDB" id="A0A511R0B2"/>
<comment type="similarity">
    <text evidence="1 5">Belongs to the Fmt family.</text>
</comment>